<protein>
    <submittedName>
        <fullName evidence="3">Uncharacterized protein</fullName>
    </submittedName>
</protein>
<proteinExistence type="predicted"/>
<keyword evidence="2" id="KW-0472">Membrane</keyword>
<dbReference type="RefSeq" id="WP_284062271.1">
    <property type="nucleotide sequence ID" value="NZ_CP126158.1"/>
</dbReference>
<keyword evidence="4" id="KW-1185">Reference proteome</keyword>
<accession>A0ABD5TCI0</accession>
<keyword evidence="2" id="KW-0812">Transmembrane</keyword>
<dbReference type="GeneID" id="81208445"/>
<feature type="transmembrane region" description="Helical" evidence="2">
    <location>
        <begin position="54"/>
        <end position="73"/>
    </location>
</feature>
<keyword evidence="2" id="KW-1133">Transmembrane helix</keyword>
<evidence type="ECO:0000256" key="1">
    <source>
        <dbReference type="SAM" id="MobiDB-lite"/>
    </source>
</evidence>
<evidence type="ECO:0000313" key="3">
    <source>
        <dbReference type="EMBL" id="MFC6785414.1"/>
    </source>
</evidence>
<comment type="caution">
    <text evidence="3">The sequence shown here is derived from an EMBL/GenBank/DDBJ whole genome shotgun (WGS) entry which is preliminary data.</text>
</comment>
<organism evidence="3 4">
    <name type="scientific">Halobaculum halobium</name>
    <dbReference type="NCBI Taxonomy" id="3032281"/>
    <lineage>
        <taxon>Archaea</taxon>
        <taxon>Methanobacteriati</taxon>
        <taxon>Methanobacteriota</taxon>
        <taxon>Stenosarchaea group</taxon>
        <taxon>Halobacteria</taxon>
        <taxon>Halobacteriales</taxon>
        <taxon>Haloferacaceae</taxon>
        <taxon>Halobaculum</taxon>
    </lineage>
</organism>
<feature type="region of interest" description="Disordered" evidence="1">
    <location>
        <begin position="1"/>
        <end position="27"/>
    </location>
</feature>
<evidence type="ECO:0000313" key="4">
    <source>
        <dbReference type="Proteomes" id="UP001596443"/>
    </source>
</evidence>
<evidence type="ECO:0000256" key="2">
    <source>
        <dbReference type="SAM" id="Phobius"/>
    </source>
</evidence>
<dbReference type="AlphaFoldDB" id="A0ABD5TCI0"/>
<reference evidence="3 4" key="1">
    <citation type="journal article" date="2019" name="Int. J. Syst. Evol. Microbiol.">
        <title>The Global Catalogue of Microorganisms (GCM) 10K type strain sequencing project: providing services to taxonomists for standard genome sequencing and annotation.</title>
        <authorList>
            <consortium name="The Broad Institute Genomics Platform"/>
            <consortium name="The Broad Institute Genome Sequencing Center for Infectious Disease"/>
            <person name="Wu L."/>
            <person name="Ma J."/>
        </authorList>
    </citation>
    <scope>NUCLEOTIDE SEQUENCE [LARGE SCALE GENOMIC DNA]</scope>
    <source>
        <strain evidence="3 4">SYNS20</strain>
    </source>
</reference>
<sequence length="173" mass="17497">MADELGISDTEGSAGSTSSAGSESGGGGPVLPSWLPSSRSGFLALVRGAVFRPIVKTILGIAATAYGAVLTLFQGSEPGFSREESVWGLADLLPALASYGLDLIEFVYGAYVDVGLFIAGAITPSVSGPVDGLILLVVFAVEAVVTVFVLIRGTRAIADAIPGVSGVETFLFG</sequence>
<gene>
    <name evidence="3" type="ORF">ACFQFD_05325</name>
</gene>
<dbReference type="EMBL" id="JBHSWX010000012">
    <property type="protein sequence ID" value="MFC6785414.1"/>
    <property type="molecule type" value="Genomic_DNA"/>
</dbReference>
<name>A0ABD5TCI0_9EURY</name>
<feature type="compositionally biased region" description="Low complexity" evidence="1">
    <location>
        <begin position="10"/>
        <end position="22"/>
    </location>
</feature>
<feature type="transmembrane region" description="Helical" evidence="2">
    <location>
        <begin position="132"/>
        <end position="151"/>
    </location>
</feature>
<dbReference type="Proteomes" id="UP001596443">
    <property type="component" value="Unassembled WGS sequence"/>
</dbReference>